<comment type="caution">
    <text evidence="4">The sequence shown here is derived from an EMBL/GenBank/DDBJ whole genome shotgun (WGS) entry which is preliminary data.</text>
</comment>
<feature type="compositionally biased region" description="Polar residues" evidence="1">
    <location>
        <begin position="1184"/>
        <end position="1196"/>
    </location>
</feature>
<evidence type="ECO:0000256" key="3">
    <source>
        <dbReference type="SAM" id="SignalP"/>
    </source>
</evidence>
<feature type="transmembrane region" description="Helical" evidence="2">
    <location>
        <begin position="383"/>
        <end position="408"/>
    </location>
</feature>
<keyword evidence="5" id="KW-1185">Reference proteome</keyword>
<dbReference type="PANTHER" id="PTHR37544">
    <property type="entry name" value="SPRAY-RELATED"/>
    <property type="match status" value="1"/>
</dbReference>
<feature type="transmembrane region" description="Helical" evidence="2">
    <location>
        <begin position="1062"/>
        <end position="1083"/>
    </location>
</feature>
<evidence type="ECO:0000256" key="2">
    <source>
        <dbReference type="SAM" id="Phobius"/>
    </source>
</evidence>
<evidence type="ECO:0000256" key="1">
    <source>
        <dbReference type="SAM" id="MobiDB-lite"/>
    </source>
</evidence>
<dbReference type="Proteomes" id="UP000572817">
    <property type="component" value="Unassembled WGS sequence"/>
</dbReference>
<dbReference type="OrthoDB" id="3248909at2759"/>
<feature type="compositionally biased region" description="Basic and acidic residues" evidence="1">
    <location>
        <begin position="482"/>
        <end position="493"/>
    </location>
</feature>
<gene>
    <name evidence="4" type="ORF">GTA08_BOTSDO01388</name>
</gene>
<feature type="signal peptide" evidence="3">
    <location>
        <begin position="1"/>
        <end position="26"/>
    </location>
</feature>
<dbReference type="Pfam" id="PF11915">
    <property type="entry name" value="DUF3433"/>
    <property type="match status" value="1"/>
</dbReference>
<keyword evidence="2" id="KW-0472">Membrane</keyword>
<dbReference type="InterPro" id="IPR021840">
    <property type="entry name" value="DUF3433"/>
</dbReference>
<keyword evidence="3" id="KW-0732">Signal</keyword>
<dbReference type="EMBL" id="WWBZ02000001">
    <property type="protein sequence ID" value="KAF4313899.1"/>
    <property type="molecule type" value="Genomic_DNA"/>
</dbReference>
<reference evidence="4" key="1">
    <citation type="submission" date="2020-04" db="EMBL/GenBank/DDBJ databases">
        <title>Genome Assembly and Annotation of Botryosphaeria dothidea sdau 11-99, a Latent Pathogen of Apple Fruit Ring Rot in China.</title>
        <authorList>
            <person name="Yu C."/>
            <person name="Diao Y."/>
            <person name="Lu Q."/>
            <person name="Zhao J."/>
            <person name="Cui S."/>
            <person name="Peng C."/>
            <person name="He B."/>
            <person name="Liu H."/>
        </authorList>
    </citation>
    <scope>NUCLEOTIDE SEQUENCE [LARGE SCALE GENOMIC DNA]</scope>
    <source>
        <strain evidence="4">Sdau11-99</strain>
    </source>
</reference>
<accession>A0A8H4N791</accession>
<feature type="region of interest" description="Disordered" evidence="1">
    <location>
        <begin position="471"/>
        <end position="494"/>
    </location>
</feature>
<feature type="transmembrane region" description="Helical" evidence="2">
    <location>
        <begin position="1036"/>
        <end position="1055"/>
    </location>
</feature>
<evidence type="ECO:0000313" key="5">
    <source>
        <dbReference type="Proteomes" id="UP000572817"/>
    </source>
</evidence>
<dbReference type="AlphaFoldDB" id="A0A8H4N791"/>
<feature type="transmembrane region" description="Helical" evidence="2">
    <location>
        <begin position="626"/>
        <end position="650"/>
    </location>
</feature>
<name>A0A8H4N791_9PEZI</name>
<feature type="chain" id="PRO_5034537095" evidence="3">
    <location>
        <begin position="27"/>
        <end position="1256"/>
    </location>
</feature>
<feature type="region of interest" description="Disordered" evidence="1">
    <location>
        <begin position="1154"/>
        <end position="1256"/>
    </location>
</feature>
<evidence type="ECO:0000313" key="4">
    <source>
        <dbReference type="EMBL" id="KAF4313899.1"/>
    </source>
</evidence>
<feature type="compositionally biased region" description="Basic and acidic residues" evidence="1">
    <location>
        <begin position="1154"/>
        <end position="1167"/>
    </location>
</feature>
<protein>
    <submittedName>
        <fullName evidence="4">Uncharacterized protein</fullName>
    </submittedName>
</protein>
<feature type="transmembrane region" description="Helical" evidence="2">
    <location>
        <begin position="564"/>
        <end position="584"/>
    </location>
</feature>
<dbReference type="PANTHER" id="PTHR37544:SF3">
    <property type="entry name" value="SPRAY"/>
    <property type="match status" value="1"/>
</dbReference>
<sequence>MRRHWPVFWASTCVVLVFWGVTPLQAGIFATETIDKQVPESVLVSTSFLPLSQQQTEITADFAYSAFGISWLNETLPPFMTPQYILAPFKLERNGSATAFSSENVTATTRLYSVDLNCENATVFTPQDESEVDGFSSVAGSYYMSTTGCRVPMPYGPTGNDTIGGVGLDEVKKYTSLYAGYYGDIGPTNYYVSSYCPRNASRTFLAAFTENKVKDSDAPKTPTVLFCNSTYYYQEVRATVGLPDNNIINMTAIGDATELPEDMFNTTALERQMSSQSQENDMRGEIPGSVWPDQTEMLSTTDISLYIEEAILPLMSGLAVGAWKNTSYELLLEPEYLRQSYEAAYRIIFARMMHEVLDQNFTETKTVPGMREYRTQAIVMVPAFTYLVEALLGAIIIVCSVLLCISFLRPRKLRSDPASLAAVMSLVADDDALLKRFSHLDYSKEEDMAKALEKERFCLAMDGGRSMLWMKSSTDDSESSQEDPRSQQSREESIEASLRRAATTNIKKPRSVMPYELRFIVTAVFTLLQLAVLIILIVLWIKAKPYGLPLPCQNQFVRQLVESYIPTAIATFIEPVWLVITRLIGLLQPFLELRCGPVSANKSLSLEYNSLPPQLFIVKALRARHFMLAALCLLVLLANILAIALSGLFLENTIYVPKSHQFQPVYTDKFVSINGTIGPQYNAYLSGITSYNGMKSGAYSGGNGLDQFYILVSNLTAGTPLPSWTDERYFYVPFESAVSNRSKNATAQQLAATTTALGAELSCTELAPGLGSGPNSYNLTIADNVANMNVTMQRDNGDVVSCSILDTTIMKGLTSSACPRGPSTLELILSPQVSSDTMPQEEYEFCSTLVLTVWSRHGSICNSNQTVLNATDTTLALGCQPSIAAGAANVTVDGNGNLQRVDPFNATTVYDTSKHFSNAPRELFRQAHRYFINNQNNGGEGTGRTWHNDSLPSDFHNYLIAKRNVSGIGHALLDPEAPVPDRKTAADAFSQAYAEIFAIWLGSHADRLLLPPAENTNLTDGHLISEETRIFLSEPMFALAVAILSLYVVMPLVVYTRRPGAFLPQLPTTLASLIAIVAASGAVRDMKETSGMGGKERKRWLEGLGSEEGYGERTYAYGSYVGMDGRVHVGIEKAPFVNVKVPLGRKSRAAGWWERGEKRDDSEDAGKRTWPSLLLPPQLRRKLSGTSEQDSLVTTQRPERTRSSSDDADAAAAGRVESTGATTPDGSGGEPDDGEAQRQHRQRRLQGRSWWRVWAR</sequence>
<proteinExistence type="predicted"/>
<keyword evidence="2" id="KW-1133">Transmembrane helix</keyword>
<organism evidence="4 5">
    <name type="scientific">Botryosphaeria dothidea</name>
    <dbReference type="NCBI Taxonomy" id="55169"/>
    <lineage>
        <taxon>Eukaryota</taxon>
        <taxon>Fungi</taxon>
        <taxon>Dikarya</taxon>
        <taxon>Ascomycota</taxon>
        <taxon>Pezizomycotina</taxon>
        <taxon>Dothideomycetes</taxon>
        <taxon>Dothideomycetes incertae sedis</taxon>
        <taxon>Botryosphaeriales</taxon>
        <taxon>Botryosphaeriaceae</taxon>
        <taxon>Botryosphaeria</taxon>
    </lineage>
</organism>
<feature type="transmembrane region" description="Helical" evidence="2">
    <location>
        <begin position="517"/>
        <end position="541"/>
    </location>
</feature>
<keyword evidence="2" id="KW-0812">Transmembrane</keyword>